<dbReference type="AlphaFoldDB" id="A0A0A1TBI1"/>
<dbReference type="InterPro" id="IPR009003">
    <property type="entry name" value="Peptidase_S1_PA"/>
</dbReference>
<evidence type="ECO:0000256" key="7">
    <source>
        <dbReference type="PIRSR" id="PIRSR001134-1"/>
    </source>
</evidence>
<feature type="active site" description="Charge relay system" evidence="7">
    <location>
        <position position="167"/>
    </location>
</feature>
<reference evidence="12 13" key="1">
    <citation type="journal article" date="2015" name="Genome Announc.">
        <title>Draft Genome Sequence and Gene Annotation of the Entomopathogenic Fungus Verticillium hemipterigenum.</title>
        <authorList>
            <person name="Horn F."/>
            <person name="Habel A."/>
            <person name="Scharf D.H."/>
            <person name="Dworschak J."/>
            <person name="Brakhage A.A."/>
            <person name="Guthke R."/>
            <person name="Hertweck C."/>
            <person name="Linde J."/>
        </authorList>
    </citation>
    <scope>NUCLEOTIDE SEQUENCE [LARGE SCALE GENOMIC DNA]</scope>
</reference>
<protein>
    <submittedName>
        <fullName evidence="12">Uncharacterized protein</fullName>
    </submittedName>
</protein>
<dbReference type="Gene3D" id="2.40.10.10">
    <property type="entry name" value="Trypsin-like serine proteases"/>
    <property type="match status" value="2"/>
</dbReference>
<keyword evidence="3" id="KW-0378">Hydrolase</keyword>
<feature type="region of interest" description="Disordered" evidence="9">
    <location>
        <begin position="268"/>
        <end position="287"/>
    </location>
</feature>
<evidence type="ECO:0000256" key="4">
    <source>
        <dbReference type="ARBA" id="ARBA00022825"/>
    </source>
</evidence>
<name>A0A0A1TBI1_9HYPO</name>
<dbReference type="Pfam" id="PF02983">
    <property type="entry name" value="Pro_Al_protease"/>
    <property type="match status" value="1"/>
</dbReference>
<evidence type="ECO:0000259" key="11">
    <source>
        <dbReference type="Pfam" id="PF02983"/>
    </source>
</evidence>
<evidence type="ECO:0000256" key="1">
    <source>
        <dbReference type="ARBA" id="ARBA00022670"/>
    </source>
</evidence>
<evidence type="ECO:0000256" key="2">
    <source>
        <dbReference type="ARBA" id="ARBA00022729"/>
    </source>
</evidence>
<keyword evidence="6 8" id="KW-1015">Disulfide bond</keyword>
<keyword evidence="1" id="KW-0645">Protease</keyword>
<dbReference type="InterPro" id="IPR001316">
    <property type="entry name" value="Pept_S1A_streptogrisin"/>
</dbReference>
<dbReference type="HOGENOM" id="CLU_030648_2_0_1"/>
<accession>A0A0A1TBI1</accession>
<dbReference type="InterPro" id="IPR001254">
    <property type="entry name" value="Trypsin_dom"/>
</dbReference>
<proteinExistence type="predicted"/>
<dbReference type="InterPro" id="IPR043504">
    <property type="entry name" value="Peptidase_S1_PA_chymotrypsin"/>
</dbReference>
<keyword evidence="5" id="KW-0865">Zymogen</keyword>
<keyword evidence="13" id="KW-1185">Reference proteome</keyword>
<feature type="domain" description="Peptidase S1A alpha-lytic prodomain" evidence="11">
    <location>
        <begin position="60"/>
        <end position="119"/>
    </location>
</feature>
<gene>
    <name evidence="12" type="ORF">VHEMI02768</name>
</gene>
<dbReference type="Proteomes" id="UP000039046">
    <property type="component" value="Unassembled WGS sequence"/>
</dbReference>
<evidence type="ECO:0000256" key="8">
    <source>
        <dbReference type="PIRSR" id="PIRSR001134-2"/>
    </source>
</evidence>
<dbReference type="GO" id="GO:0004252">
    <property type="term" value="F:serine-type endopeptidase activity"/>
    <property type="evidence" value="ECO:0007669"/>
    <property type="project" value="InterPro"/>
</dbReference>
<dbReference type="CDD" id="cd21112">
    <property type="entry name" value="alphaLP-like"/>
    <property type="match status" value="1"/>
</dbReference>
<dbReference type="GO" id="GO:0006508">
    <property type="term" value="P:proteolysis"/>
    <property type="evidence" value="ECO:0007669"/>
    <property type="project" value="UniProtKB-KW"/>
</dbReference>
<dbReference type="OrthoDB" id="3762657at2759"/>
<organism evidence="12 13">
    <name type="scientific">[Torrubiella] hemipterigena</name>
    <dbReference type="NCBI Taxonomy" id="1531966"/>
    <lineage>
        <taxon>Eukaryota</taxon>
        <taxon>Fungi</taxon>
        <taxon>Dikarya</taxon>
        <taxon>Ascomycota</taxon>
        <taxon>Pezizomycotina</taxon>
        <taxon>Sordariomycetes</taxon>
        <taxon>Hypocreomycetidae</taxon>
        <taxon>Hypocreales</taxon>
        <taxon>Clavicipitaceae</taxon>
        <taxon>Clavicipitaceae incertae sedis</taxon>
        <taxon>'Torrubiella' clade</taxon>
    </lineage>
</organism>
<keyword evidence="4" id="KW-0720">Serine protease</keyword>
<dbReference type="GO" id="GO:0005576">
    <property type="term" value="C:extracellular region"/>
    <property type="evidence" value="ECO:0007669"/>
    <property type="project" value="InterPro"/>
</dbReference>
<dbReference type="EMBL" id="CDHN01000001">
    <property type="protein sequence ID" value="CEJ82719.1"/>
    <property type="molecule type" value="Genomic_DNA"/>
</dbReference>
<evidence type="ECO:0000256" key="9">
    <source>
        <dbReference type="SAM" id="MobiDB-lite"/>
    </source>
</evidence>
<dbReference type="SUPFAM" id="SSF50494">
    <property type="entry name" value="Trypsin-like serine proteases"/>
    <property type="match status" value="1"/>
</dbReference>
<feature type="active site" description="Charge relay system" evidence="7">
    <location>
        <position position="255"/>
    </location>
</feature>
<dbReference type="Pfam" id="PF00089">
    <property type="entry name" value="Trypsin"/>
    <property type="match status" value="1"/>
</dbReference>
<evidence type="ECO:0000256" key="6">
    <source>
        <dbReference type="ARBA" id="ARBA00023157"/>
    </source>
</evidence>
<dbReference type="Gene3D" id="3.30.300.50">
    <property type="match status" value="1"/>
</dbReference>
<keyword evidence="2" id="KW-0732">Signal</keyword>
<dbReference type="InterPro" id="IPR035070">
    <property type="entry name" value="Streptogrisin_prodomain"/>
</dbReference>
<evidence type="ECO:0000256" key="5">
    <source>
        <dbReference type="ARBA" id="ARBA00023145"/>
    </source>
</evidence>
<feature type="active site" description="Charge relay system" evidence="7">
    <location>
        <position position="196"/>
    </location>
</feature>
<feature type="disulfide bond" evidence="8">
    <location>
        <begin position="249"/>
        <end position="276"/>
    </location>
</feature>
<feature type="domain" description="Peptidase S1" evidence="10">
    <location>
        <begin position="240"/>
        <end position="280"/>
    </location>
</feature>
<evidence type="ECO:0000313" key="13">
    <source>
        <dbReference type="Proteomes" id="UP000039046"/>
    </source>
</evidence>
<evidence type="ECO:0000313" key="12">
    <source>
        <dbReference type="EMBL" id="CEJ82719.1"/>
    </source>
</evidence>
<dbReference type="PIRSF" id="PIRSF001134">
    <property type="entry name" value="Streptogrisin"/>
    <property type="match status" value="1"/>
</dbReference>
<dbReference type="InterPro" id="IPR004236">
    <property type="entry name" value="Pept_S1_alpha_lytic"/>
</dbReference>
<sequence length="306" mass="32268">MKRDLGHNAEQAVARVAHDFHASRLIEKLRGSVGPSFAGADTISAQGAVPVIMTTPLSKFQEAKSALDSIFLGHNRSKRSTNDAVIGFYVDEAANKVIFKILAHGRAQAEDLAKQAGVSASEFGVKIEDEIPTLMSSVRGGDIYHIDSKHAYSVGFSVNGGFISAAHCVKKGINVTDIEGNLLGTAVESSFGGEVDSSYIKTIDGTNLTGYVNSYGQAHFHCGTITAKNVTIDFDFRHPSTGLTETDVCAEPGDSGGSFFSGDQAQGTLSGGSGECARNGPSKKGQQYFPPINKSLEAFNLTLITA</sequence>
<evidence type="ECO:0000259" key="10">
    <source>
        <dbReference type="Pfam" id="PF00089"/>
    </source>
</evidence>
<evidence type="ECO:0000256" key="3">
    <source>
        <dbReference type="ARBA" id="ARBA00022801"/>
    </source>
</evidence>